<evidence type="ECO:0000256" key="1">
    <source>
        <dbReference type="SAM" id="MobiDB-lite"/>
    </source>
</evidence>
<dbReference type="InterPro" id="IPR001810">
    <property type="entry name" value="F-box_dom"/>
</dbReference>
<dbReference type="InterPro" id="IPR032675">
    <property type="entry name" value="LRR_dom_sf"/>
</dbReference>
<organism evidence="3 4">
    <name type="scientific">Pseudopithomyces chartarum</name>
    <dbReference type="NCBI Taxonomy" id="1892770"/>
    <lineage>
        <taxon>Eukaryota</taxon>
        <taxon>Fungi</taxon>
        <taxon>Dikarya</taxon>
        <taxon>Ascomycota</taxon>
        <taxon>Pezizomycotina</taxon>
        <taxon>Dothideomycetes</taxon>
        <taxon>Pleosporomycetidae</taxon>
        <taxon>Pleosporales</taxon>
        <taxon>Massarineae</taxon>
        <taxon>Didymosphaeriaceae</taxon>
        <taxon>Pseudopithomyces</taxon>
    </lineage>
</organism>
<dbReference type="Proteomes" id="UP001280581">
    <property type="component" value="Unassembled WGS sequence"/>
</dbReference>
<gene>
    <name evidence="3" type="ORF">GRF29_213g1090724</name>
</gene>
<sequence>MPHTQLSRLDTYVLSISRSTYINTLDLPSTHPRPFLPTNTHTTNHQRCSPPPPLLHPPPARPPLPPQGHPHDDVPGVWLHAAVRAAAVGVEAVQEGWVGFDESLVSWFGNVTGGGGLAGVECSGEGTVDLLHSARPFISMDTPQAEPTQRPGRPRSLFDLPDELLIQIVSHLAADQPALCLLARTCRFFQIEAEKHIYTTIELLSTGDLHAIIEAFTRRPERIASVETLKILYRFHQGLGATSEQRNVFNQCVKRMAALRVWEIESPYDNYKWDEGGDEWVLGDMEEFRKALESASLHAQPTAPLHVGLAKLESLTLHTHGVSDDFWDLGAFHCLFRHPSLRHLHVSCLALPPDLPELEPYAKTTPLTSLVFDECELEPRSLGRILATPKNLRHLTLGENVYNVNLSRRTNPRLTRHAEASLAALSHVAHSLESLTHYDPASALDVPSYKHHPLPGPGMRHFHALSTLHVDASSFLHRSIALSHTQAPPNLSTLQIRQPRPLFLHRGFMGAITHADFFETLPTCEPYTYLSSLRTLEFIQGASLEDPTANPHHMCAEEPLRARHAIGYTLFKHRINLKVSLEATWRARLIPPFLHGEPPLRLVNIYDAESVGFKRLRHGAGIVEGDDTAEAEREVETDALSEREVKGLLMEVWRTTNRTFHAMRGVAVASSSDSESESEDGAAFTVVVDDDEDMWEDVEDVDGEDVFWMDADGGGYEAYGMGVPAGMQMEGLVQAVEADHTFNASLSGASDGQIVLGLPVGMALGGEGDVEMQAQALLNAAYAVAQGVGGEDTDTDTDLEEVGGEEDTDGE</sequence>
<dbReference type="SUPFAM" id="SSF52058">
    <property type="entry name" value="L domain-like"/>
    <property type="match status" value="1"/>
</dbReference>
<evidence type="ECO:0000313" key="4">
    <source>
        <dbReference type="Proteomes" id="UP001280581"/>
    </source>
</evidence>
<evidence type="ECO:0000259" key="2">
    <source>
        <dbReference type="PROSITE" id="PS50181"/>
    </source>
</evidence>
<dbReference type="Gene3D" id="3.80.10.10">
    <property type="entry name" value="Ribonuclease Inhibitor"/>
    <property type="match status" value="1"/>
</dbReference>
<accession>A0AAN6LMM1</accession>
<name>A0AAN6LMM1_9PLEO</name>
<dbReference type="InterPro" id="IPR036047">
    <property type="entry name" value="F-box-like_dom_sf"/>
</dbReference>
<feature type="compositionally biased region" description="Pro residues" evidence="1">
    <location>
        <begin position="49"/>
        <end position="68"/>
    </location>
</feature>
<dbReference type="EMBL" id="WVTA01000017">
    <property type="protein sequence ID" value="KAK3201114.1"/>
    <property type="molecule type" value="Genomic_DNA"/>
</dbReference>
<feature type="region of interest" description="Disordered" evidence="1">
    <location>
        <begin position="788"/>
        <end position="811"/>
    </location>
</feature>
<proteinExistence type="predicted"/>
<feature type="compositionally biased region" description="Acidic residues" evidence="1">
    <location>
        <begin position="791"/>
        <end position="811"/>
    </location>
</feature>
<feature type="compositionally biased region" description="Polar residues" evidence="1">
    <location>
        <begin position="37"/>
        <end position="47"/>
    </location>
</feature>
<feature type="region of interest" description="Disordered" evidence="1">
    <location>
        <begin position="27"/>
        <end position="71"/>
    </location>
</feature>
<keyword evidence="4" id="KW-1185">Reference proteome</keyword>
<dbReference type="PROSITE" id="PS50181">
    <property type="entry name" value="FBOX"/>
    <property type="match status" value="1"/>
</dbReference>
<evidence type="ECO:0000313" key="3">
    <source>
        <dbReference type="EMBL" id="KAK3201114.1"/>
    </source>
</evidence>
<dbReference type="SUPFAM" id="SSF81383">
    <property type="entry name" value="F-box domain"/>
    <property type="match status" value="1"/>
</dbReference>
<comment type="caution">
    <text evidence="3">The sequence shown here is derived from an EMBL/GenBank/DDBJ whole genome shotgun (WGS) entry which is preliminary data.</text>
</comment>
<protein>
    <recommendedName>
        <fullName evidence="2">F-box domain-containing protein</fullName>
    </recommendedName>
</protein>
<dbReference type="AlphaFoldDB" id="A0AAN6LMM1"/>
<dbReference type="Pfam" id="PF12937">
    <property type="entry name" value="F-box-like"/>
    <property type="match status" value="1"/>
</dbReference>
<feature type="domain" description="F-box" evidence="2">
    <location>
        <begin position="154"/>
        <end position="201"/>
    </location>
</feature>
<reference evidence="3 4" key="1">
    <citation type="submission" date="2021-02" db="EMBL/GenBank/DDBJ databases">
        <title>Genome assembly of Pseudopithomyces chartarum.</title>
        <authorList>
            <person name="Jauregui R."/>
            <person name="Singh J."/>
            <person name="Voisey C."/>
        </authorList>
    </citation>
    <scope>NUCLEOTIDE SEQUENCE [LARGE SCALE GENOMIC DNA]</scope>
    <source>
        <strain evidence="3 4">AGR01</strain>
    </source>
</reference>